<keyword evidence="2" id="KW-1185">Reference proteome</keyword>
<name>A0ABS2D3D3_9SPHN</name>
<gene>
    <name evidence="1" type="ORF">ILT43_03570</name>
</gene>
<reference evidence="1 2" key="1">
    <citation type="submission" date="2020-12" db="EMBL/GenBank/DDBJ databases">
        <title>Sphingomonas sp.</title>
        <authorList>
            <person name="Kim M.K."/>
        </authorList>
    </citation>
    <scope>NUCLEOTIDE SEQUENCE [LARGE SCALE GENOMIC DNA]</scope>
    <source>
        <strain evidence="1 2">BT552</strain>
    </source>
</reference>
<sequence>MTDLPFARRPWPLFATIAVTFAALFFAVLALPHDPYIRFQQLSKTIQFRSQWVYERIALDRTPIDIAVVGNSRLGAGVSAPLVQAQLRRLTGSDLHVANLTMPQEGRNVHYAIVKRLIADRPELKLIVLSVIEQMPREGHPAFRDLADAEDVLGAPLLLNRDYANDVGVLPFRQISLFAQSLFPRAFGDATALDPARYPGTEYDSTQTFRLPDGKIVDRDGIQLEGTLAATAAARVRQITRPLLGARGADYEFAVERDYTRRIAALAKAHGVSIMFLYLPIYKDHEPVSDQGFYDAIGPTVSPQFIADDYRLYSDYGHLNVYGSRLVAPWLADRIADLAHQRRIKPVSDQ</sequence>
<comment type="caution">
    <text evidence="1">The sequence shown here is derived from an EMBL/GenBank/DDBJ whole genome shotgun (WGS) entry which is preliminary data.</text>
</comment>
<accession>A0ABS2D3D3</accession>
<evidence type="ECO:0000313" key="1">
    <source>
        <dbReference type="EMBL" id="MBM6575435.1"/>
    </source>
</evidence>
<dbReference type="EMBL" id="JAFEMC010000001">
    <property type="protein sequence ID" value="MBM6575435.1"/>
    <property type="molecule type" value="Genomic_DNA"/>
</dbReference>
<evidence type="ECO:0008006" key="3">
    <source>
        <dbReference type="Google" id="ProtNLM"/>
    </source>
</evidence>
<proteinExistence type="predicted"/>
<evidence type="ECO:0000313" key="2">
    <source>
        <dbReference type="Proteomes" id="UP000763641"/>
    </source>
</evidence>
<organism evidence="1 2">
    <name type="scientific">Sphingomonas longa</name>
    <dbReference type="NCBI Taxonomy" id="2778730"/>
    <lineage>
        <taxon>Bacteria</taxon>
        <taxon>Pseudomonadati</taxon>
        <taxon>Pseudomonadota</taxon>
        <taxon>Alphaproteobacteria</taxon>
        <taxon>Sphingomonadales</taxon>
        <taxon>Sphingomonadaceae</taxon>
        <taxon>Sphingomonas</taxon>
    </lineage>
</organism>
<protein>
    <recommendedName>
        <fullName evidence="3">SGNH hydrolase-type esterase domain-containing protein</fullName>
    </recommendedName>
</protein>
<dbReference type="RefSeq" id="WP_204194766.1">
    <property type="nucleotide sequence ID" value="NZ_JAFEMC010000001.1"/>
</dbReference>
<dbReference type="Proteomes" id="UP000763641">
    <property type="component" value="Unassembled WGS sequence"/>
</dbReference>